<dbReference type="AlphaFoldDB" id="A0AAN6QHA2"/>
<dbReference type="GeneID" id="89939964"/>
<proteinExistence type="predicted"/>
<protein>
    <submittedName>
        <fullName evidence="2">Uncharacterized protein</fullName>
    </submittedName>
</protein>
<evidence type="ECO:0000256" key="1">
    <source>
        <dbReference type="SAM" id="MobiDB-lite"/>
    </source>
</evidence>
<accession>A0AAN6QHA2</accession>
<evidence type="ECO:0000313" key="3">
    <source>
        <dbReference type="Proteomes" id="UP001302812"/>
    </source>
</evidence>
<comment type="caution">
    <text evidence="2">The sequence shown here is derived from an EMBL/GenBank/DDBJ whole genome shotgun (WGS) entry which is preliminary data.</text>
</comment>
<name>A0AAN6QHA2_9PEZI</name>
<reference evidence="2" key="2">
    <citation type="submission" date="2023-05" db="EMBL/GenBank/DDBJ databases">
        <authorList>
            <consortium name="Lawrence Berkeley National Laboratory"/>
            <person name="Steindorff A."/>
            <person name="Hensen N."/>
            <person name="Bonometti L."/>
            <person name="Westerberg I."/>
            <person name="Brannstrom I.O."/>
            <person name="Guillou S."/>
            <person name="Cros-Aarteil S."/>
            <person name="Calhoun S."/>
            <person name="Haridas S."/>
            <person name="Kuo A."/>
            <person name="Mondo S."/>
            <person name="Pangilinan J."/>
            <person name="Riley R."/>
            <person name="Labutti K."/>
            <person name="Andreopoulos B."/>
            <person name="Lipzen A."/>
            <person name="Chen C."/>
            <person name="Yanf M."/>
            <person name="Daum C."/>
            <person name="Ng V."/>
            <person name="Clum A."/>
            <person name="Ohm R."/>
            <person name="Martin F."/>
            <person name="Silar P."/>
            <person name="Natvig D."/>
            <person name="Lalanne C."/>
            <person name="Gautier V."/>
            <person name="Ament-Velasquez S.L."/>
            <person name="Kruys A."/>
            <person name="Hutchinson M.I."/>
            <person name="Powell A.J."/>
            <person name="Barry K."/>
            <person name="Miller A.N."/>
            <person name="Grigoriev I.V."/>
            <person name="Debuchy R."/>
            <person name="Gladieux P."/>
            <person name="Thoren M.H."/>
            <person name="Johannesson H."/>
        </authorList>
    </citation>
    <scope>NUCLEOTIDE SEQUENCE</scope>
    <source>
        <strain evidence="2">CBS 508.74</strain>
    </source>
</reference>
<evidence type="ECO:0000313" key="2">
    <source>
        <dbReference type="EMBL" id="KAK4109641.1"/>
    </source>
</evidence>
<sequence length="76" mass="7843">MYRKGGGIQLVDSGIGTDKLGTSRRNCEPTPHASSSPLSGPTCLLCSPSRQALLSGKGSCGHGSAFQDLEASIHQE</sequence>
<feature type="region of interest" description="Disordered" evidence="1">
    <location>
        <begin position="1"/>
        <end position="40"/>
    </location>
</feature>
<dbReference type="EMBL" id="MU853355">
    <property type="protein sequence ID" value="KAK4109641.1"/>
    <property type="molecule type" value="Genomic_DNA"/>
</dbReference>
<dbReference type="RefSeq" id="XP_064667211.1">
    <property type="nucleotide sequence ID" value="XM_064815839.1"/>
</dbReference>
<gene>
    <name evidence="2" type="ORF">N656DRAFT_782879</name>
</gene>
<keyword evidence="3" id="KW-1185">Reference proteome</keyword>
<reference evidence="2" key="1">
    <citation type="journal article" date="2023" name="Mol. Phylogenet. Evol.">
        <title>Genome-scale phylogeny and comparative genomics of the fungal order Sordariales.</title>
        <authorList>
            <person name="Hensen N."/>
            <person name="Bonometti L."/>
            <person name="Westerberg I."/>
            <person name="Brannstrom I.O."/>
            <person name="Guillou S."/>
            <person name="Cros-Aarteil S."/>
            <person name="Calhoun S."/>
            <person name="Haridas S."/>
            <person name="Kuo A."/>
            <person name="Mondo S."/>
            <person name="Pangilinan J."/>
            <person name="Riley R."/>
            <person name="LaButti K."/>
            <person name="Andreopoulos B."/>
            <person name="Lipzen A."/>
            <person name="Chen C."/>
            <person name="Yan M."/>
            <person name="Daum C."/>
            <person name="Ng V."/>
            <person name="Clum A."/>
            <person name="Steindorff A."/>
            <person name="Ohm R.A."/>
            <person name="Martin F."/>
            <person name="Silar P."/>
            <person name="Natvig D.O."/>
            <person name="Lalanne C."/>
            <person name="Gautier V."/>
            <person name="Ament-Velasquez S.L."/>
            <person name="Kruys A."/>
            <person name="Hutchinson M.I."/>
            <person name="Powell A.J."/>
            <person name="Barry K."/>
            <person name="Miller A.N."/>
            <person name="Grigoriev I.V."/>
            <person name="Debuchy R."/>
            <person name="Gladieux P."/>
            <person name="Hiltunen Thoren M."/>
            <person name="Johannesson H."/>
        </authorList>
    </citation>
    <scope>NUCLEOTIDE SEQUENCE</scope>
    <source>
        <strain evidence="2">CBS 508.74</strain>
    </source>
</reference>
<dbReference type="Proteomes" id="UP001302812">
    <property type="component" value="Unassembled WGS sequence"/>
</dbReference>
<organism evidence="2 3">
    <name type="scientific">Canariomyces notabilis</name>
    <dbReference type="NCBI Taxonomy" id="2074819"/>
    <lineage>
        <taxon>Eukaryota</taxon>
        <taxon>Fungi</taxon>
        <taxon>Dikarya</taxon>
        <taxon>Ascomycota</taxon>
        <taxon>Pezizomycotina</taxon>
        <taxon>Sordariomycetes</taxon>
        <taxon>Sordariomycetidae</taxon>
        <taxon>Sordariales</taxon>
        <taxon>Chaetomiaceae</taxon>
        <taxon>Canariomyces</taxon>
    </lineage>
</organism>